<organism evidence="1 2">
    <name type="scientific">Enteractinococcus coprophilus</name>
    <dbReference type="NCBI Taxonomy" id="1027633"/>
    <lineage>
        <taxon>Bacteria</taxon>
        <taxon>Bacillati</taxon>
        <taxon>Actinomycetota</taxon>
        <taxon>Actinomycetes</taxon>
        <taxon>Micrococcales</taxon>
        <taxon>Micrococcaceae</taxon>
    </lineage>
</organism>
<keyword evidence="2" id="KW-1185">Reference proteome</keyword>
<accession>A0A543AGN1</accession>
<evidence type="ECO:0000313" key="2">
    <source>
        <dbReference type="Proteomes" id="UP000319746"/>
    </source>
</evidence>
<sequence>MKTRRLRLCDHTAADAQSHFEGAADEAYLEEQLAIWSQSYAEMINGMVENAAEHRESVASDRQPGHRDPCETVTEAADGPVLLVVGGFAQCCYRTYHWQISHPRNSMNYLLIRFTT</sequence>
<reference evidence="1 2" key="1">
    <citation type="submission" date="2019-06" db="EMBL/GenBank/DDBJ databases">
        <title>Sequencing the genomes of 1000 actinobacteria strains.</title>
        <authorList>
            <person name="Klenk H.-P."/>
        </authorList>
    </citation>
    <scope>NUCLEOTIDE SEQUENCE [LARGE SCALE GENOMIC DNA]</scope>
    <source>
        <strain evidence="1 2">DSM 24083</strain>
    </source>
</reference>
<name>A0A543AGN1_9MICC</name>
<evidence type="ECO:0000313" key="1">
    <source>
        <dbReference type="EMBL" id="TQL71666.1"/>
    </source>
</evidence>
<proteinExistence type="predicted"/>
<gene>
    <name evidence="1" type="ORF">FB556_2157</name>
</gene>
<protein>
    <submittedName>
        <fullName evidence="1">Uncharacterized protein</fullName>
    </submittedName>
</protein>
<comment type="caution">
    <text evidence="1">The sequence shown here is derived from an EMBL/GenBank/DDBJ whole genome shotgun (WGS) entry which is preliminary data.</text>
</comment>
<dbReference type="AlphaFoldDB" id="A0A543AGN1"/>
<dbReference type="EMBL" id="VFOU01000003">
    <property type="protein sequence ID" value="TQL71666.1"/>
    <property type="molecule type" value="Genomic_DNA"/>
</dbReference>
<dbReference type="Proteomes" id="UP000319746">
    <property type="component" value="Unassembled WGS sequence"/>
</dbReference>